<protein>
    <submittedName>
        <fullName evidence="1">Uncharacterized protein</fullName>
    </submittedName>
</protein>
<reference evidence="1" key="1">
    <citation type="submission" date="2022-07" db="EMBL/GenBank/DDBJ databases">
        <authorList>
            <consortium name="Clinical and Environmental Microbiology Branch: Whole genome sequencing antimicrobial resistance pathogens in the healthcare setting"/>
        </authorList>
    </citation>
    <scope>NUCLEOTIDE SEQUENCE</scope>
    <source>
        <strain evidence="1">Stenotrophomonas_maltophilia_2021CK-00905</strain>
    </source>
</reference>
<organism evidence="1 2">
    <name type="scientific">Stenotrophomonas maltophilia</name>
    <name type="common">Pseudomonas maltophilia</name>
    <name type="synonym">Xanthomonas maltophilia</name>
    <dbReference type="NCBI Taxonomy" id="40324"/>
    <lineage>
        <taxon>Bacteria</taxon>
        <taxon>Pseudomonadati</taxon>
        <taxon>Pseudomonadota</taxon>
        <taxon>Gammaproteobacteria</taxon>
        <taxon>Lysobacterales</taxon>
        <taxon>Lysobacteraceae</taxon>
        <taxon>Stenotrophomonas</taxon>
        <taxon>Stenotrophomonas maltophilia group</taxon>
    </lineage>
</organism>
<dbReference type="EMBL" id="ABLOMU010000024">
    <property type="protein sequence ID" value="EKT4441772.1"/>
    <property type="molecule type" value="Genomic_DNA"/>
</dbReference>
<dbReference type="RefSeq" id="WP_242890153.1">
    <property type="nucleotide sequence ID" value="NZ_JAKJRG010000001.1"/>
</dbReference>
<sequence>MEMDTATLTRLASVLAATAKANEALLSVLIATHPEPDLLRHVWDQSKPDWIDDQHETLFAQHGPYMQAFLARLAGISGEIDGAAGQFQRGG</sequence>
<proteinExistence type="predicted"/>
<evidence type="ECO:0000313" key="2">
    <source>
        <dbReference type="Proteomes" id="UP001214521"/>
    </source>
</evidence>
<name>A0AAI9CBS9_STEMA</name>
<accession>A0AAI9CBS9</accession>
<dbReference type="Proteomes" id="UP001214521">
    <property type="component" value="Unassembled WGS sequence"/>
</dbReference>
<dbReference type="AlphaFoldDB" id="A0AAI9CBS9"/>
<gene>
    <name evidence="1" type="ORF">QEK83_002432</name>
</gene>
<comment type="caution">
    <text evidence="1">The sequence shown here is derived from an EMBL/GenBank/DDBJ whole genome shotgun (WGS) entry which is preliminary data.</text>
</comment>
<evidence type="ECO:0000313" key="1">
    <source>
        <dbReference type="EMBL" id="EKT4441772.1"/>
    </source>
</evidence>